<dbReference type="InterPro" id="IPR036846">
    <property type="entry name" value="GM2-AP_sf"/>
</dbReference>
<accession>A0A7R8ZXR1</accession>
<evidence type="ECO:0000313" key="2">
    <source>
        <dbReference type="EMBL" id="CAD7235673.1"/>
    </source>
</evidence>
<protein>
    <recommendedName>
        <fullName evidence="3">MD-2-related lipid-recognition domain-containing protein</fullName>
    </recommendedName>
</protein>
<dbReference type="GO" id="GO:0009898">
    <property type="term" value="C:cytoplasmic side of plasma membrane"/>
    <property type="evidence" value="ECO:0007669"/>
    <property type="project" value="TreeGrafter"/>
</dbReference>
<dbReference type="InterPro" id="IPR028996">
    <property type="entry name" value="GM2-AP"/>
</dbReference>
<dbReference type="GO" id="GO:0008047">
    <property type="term" value="F:enzyme activator activity"/>
    <property type="evidence" value="ECO:0007669"/>
    <property type="project" value="InterPro"/>
</dbReference>
<sequence>MIRFVSRHLLVLLIASVATAKLKNASVEDCAGANAPIRFLDGNISPDQIPIPGALNLEVALDVLEDLPEDLQLSLKLTKLDPDLTVPCLDGIGSCTYDVCPLFDVAGDLLCAIFPNPDECQCPIPSGSYGTQPGSPLVLEVPYIDDIITAILVGRFEGTMTFHRPSTPDEALGCLLLKFELIDGNP</sequence>
<keyword evidence="1" id="KW-0732">Signal</keyword>
<evidence type="ECO:0008006" key="3">
    <source>
        <dbReference type="Google" id="ProtNLM"/>
    </source>
</evidence>
<dbReference type="GO" id="GO:0005319">
    <property type="term" value="F:lipid transporter activity"/>
    <property type="evidence" value="ECO:0007669"/>
    <property type="project" value="TreeGrafter"/>
</dbReference>
<dbReference type="Gene3D" id="2.70.220.10">
    <property type="entry name" value="Ganglioside GM2 activator"/>
    <property type="match status" value="1"/>
</dbReference>
<name>A0A7R8ZXR1_9CRUS</name>
<dbReference type="PANTHER" id="PTHR17357:SF0">
    <property type="entry name" value="GANGLIOSIDE GM2 ACTIVATOR"/>
    <property type="match status" value="1"/>
</dbReference>
<dbReference type="EMBL" id="OB674127">
    <property type="protein sequence ID" value="CAD7235673.1"/>
    <property type="molecule type" value="Genomic_DNA"/>
</dbReference>
<proteinExistence type="predicted"/>
<dbReference type="PANTHER" id="PTHR17357">
    <property type="entry name" value="GM2 GANGLIOSIDE ACTIVATOR PROTEIN"/>
    <property type="match status" value="1"/>
</dbReference>
<reference evidence="2" key="1">
    <citation type="submission" date="2020-11" db="EMBL/GenBank/DDBJ databases">
        <authorList>
            <person name="Tran Van P."/>
        </authorList>
    </citation>
    <scope>NUCLEOTIDE SEQUENCE</scope>
</reference>
<dbReference type="SUPFAM" id="SSF63707">
    <property type="entry name" value="Ganglioside M2 (gm2) activator"/>
    <property type="match status" value="1"/>
</dbReference>
<dbReference type="AlphaFoldDB" id="A0A7R8ZXR1"/>
<organism evidence="2">
    <name type="scientific">Cyprideis torosa</name>
    <dbReference type="NCBI Taxonomy" id="163714"/>
    <lineage>
        <taxon>Eukaryota</taxon>
        <taxon>Metazoa</taxon>
        <taxon>Ecdysozoa</taxon>
        <taxon>Arthropoda</taxon>
        <taxon>Crustacea</taxon>
        <taxon>Oligostraca</taxon>
        <taxon>Ostracoda</taxon>
        <taxon>Podocopa</taxon>
        <taxon>Podocopida</taxon>
        <taxon>Cytherocopina</taxon>
        <taxon>Cytheroidea</taxon>
        <taxon>Cytherideidae</taxon>
        <taxon>Cyprideis</taxon>
    </lineage>
</organism>
<dbReference type="GO" id="GO:0006689">
    <property type="term" value="P:ganglioside catabolic process"/>
    <property type="evidence" value="ECO:0007669"/>
    <property type="project" value="InterPro"/>
</dbReference>
<evidence type="ECO:0000256" key="1">
    <source>
        <dbReference type="ARBA" id="ARBA00022729"/>
    </source>
</evidence>
<dbReference type="OrthoDB" id="6380589at2759"/>
<gene>
    <name evidence="2" type="ORF">CTOB1V02_LOCUS13488</name>
</gene>